<evidence type="ECO:0000313" key="3">
    <source>
        <dbReference type="Proteomes" id="UP000032679"/>
    </source>
</evidence>
<evidence type="ECO:0000259" key="1">
    <source>
        <dbReference type="Pfam" id="PF04069"/>
    </source>
</evidence>
<dbReference type="Gene3D" id="3.40.190.100">
    <property type="entry name" value="Glycine betaine-binding periplasmic protein, domain 2"/>
    <property type="match status" value="1"/>
</dbReference>
<dbReference type="Pfam" id="PF04069">
    <property type="entry name" value="OpuAC"/>
    <property type="match status" value="1"/>
</dbReference>
<dbReference type="SUPFAM" id="SSF53850">
    <property type="entry name" value="Periplasmic binding protein-like II"/>
    <property type="match status" value="1"/>
</dbReference>
<dbReference type="AlphaFoldDB" id="A0A0D6MJZ1"/>
<comment type="caution">
    <text evidence="2">The sequence shown here is derived from an EMBL/GenBank/DDBJ whole genome shotgun (WGS) entry which is preliminary data.</text>
</comment>
<accession>A0A0D6MJZ1</accession>
<dbReference type="GO" id="GO:0022857">
    <property type="term" value="F:transmembrane transporter activity"/>
    <property type="evidence" value="ECO:0007669"/>
    <property type="project" value="InterPro"/>
</dbReference>
<dbReference type="EMBL" id="BALE01000010">
    <property type="protein sequence ID" value="GAN53755.1"/>
    <property type="molecule type" value="Genomic_DNA"/>
</dbReference>
<name>A0A0D6MJZ1_9PROT</name>
<protein>
    <recommendedName>
        <fullName evidence="1">ABC-type glycine betaine transport system substrate-binding domain-containing protein</fullName>
    </recommendedName>
</protein>
<evidence type="ECO:0000313" key="2">
    <source>
        <dbReference type="EMBL" id="GAN53755.1"/>
    </source>
</evidence>
<reference evidence="2 3" key="1">
    <citation type="submission" date="2012-10" db="EMBL/GenBank/DDBJ databases">
        <title>Genome sequencing of Tanticharoenia sakaeratensis NBRC 103193.</title>
        <authorList>
            <person name="Azuma Y."/>
            <person name="Hadano H."/>
            <person name="Hirakawa H."/>
            <person name="Matsushita K."/>
        </authorList>
    </citation>
    <scope>NUCLEOTIDE SEQUENCE [LARGE SCALE GENOMIC DNA]</scope>
    <source>
        <strain evidence="2 3">NBRC 103193</strain>
    </source>
</reference>
<proteinExistence type="predicted"/>
<dbReference type="STRING" id="1231623.Tasa_010_302"/>
<feature type="domain" description="ABC-type glycine betaine transport system substrate-binding" evidence="1">
    <location>
        <begin position="137"/>
        <end position="235"/>
    </location>
</feature>
<sequence>MTIGHLRTGCDAGCASAVARVLEAHEVEVAFLDLDRDERAAALAAGRVDLLVSAWMPRDLGLAGSGARVIGGLYRPSYVWAFTGALPAGQALLSHAGTLDVARIITTPDLEERLSALLGTDAVGGCRASVELCEPDALHDRVRHAVAQGERAIVAVEQPHAIFHDAGFSVLEDPAGALGGEMEARMILGPEAARECEPDLLDELDEMMLGNKVMSALDHAITVDDMDPEDAAEAWQRGRLLPR</sequence>
<dbReference type="GO" id="GO:0043190">
    <property type="term" value="C:ATP-binding cassette (ABC) transporter complex"/>
    <property type="evidence" value="ECO:0007669"/>
    <property type="project" value="InterPro"/>
</dbReference>
<gene>
    <name evidence="2" type="ORF">Tasa_010_302</name>
</gene>
<dbReference type="InterPro" id="IPR007210">
    <property type="entry name" value="ABC_Gly_betaine_transp_sub-bd"/>
</dbReference>
<dbReference type="Gene3D" id="3.40.190.10">
    <property type="entry name" value="Periplasmic binding protein-like II"/>
    <property type="match status" value="1"/>
</dbReference>
<dbReference type="Proteomes" id="UP000032679">
    <property type="component" value="Unassembled WGS sequence"/>
</dbReference>
<keyword evidence="3" id="KW-1185">Reference proteome</keyword>
<organism evidence="2 3">
    <name type="scientific">Tanticharoenia sakaeratensis NBRC 103193</name>
    <dbReference type="NCBI Taxonomy" id="1231623"/>
    <lineage>
        <taxon>Bacteria</taxon>
        <taxon>Pseudomonadati</taxon>
        <taxon>Pseudomonadota</taxon>
        <taxon>Alphaproteobacteria</taxon>
        <taxon>Acetobacterales</taxon>
        <taxon>Acetobacteraceae</taxon>
        <taxon>Tanticharoenia</taxon>
    </lineage>
</organism>